<protein>
    <recommendedName>
        <fullName evidence="7">C2H2-type domain-containing protein</fullName>
    </recommendedName>
</protein>
<dbReference type="Gene3D" id="3.30.160.60">
    <property type="entry name" value="Classic Zinc Finger"/>
    <property type="match status" value="3"/>
</dbReference>
<dbReference type="SUPFAM" id="SSF57667">
    <property type="entry name" value="beta-beta-alpha zinc fingers"/>
    <property type="match status" value="2"/>
</dbReference>
<keyword evidence="9" id="KW-1185">Reference proteome</keyword>
<feature type="domain" description="C2H2-type" evidence="7">
    <location>
        <begin position="461"/>
        <end position="490"/>
    </location>
</feature>
<feature type="compositionally biased region" description="Low complexity" evidence="6">
    <location>
        <begin position="688"/>
        <end position="701"/>
    </location>
</feature>
<dbReference type="OrthoDB" id="3437960at2759"/>
<dbReference type="Proteomes" id="UP000028045">
    <property type="component" value="Unassembled WGS sequence"/>
</dbReference>
<feature type="compositionally biased region" description="Polar residues" evidence="6">
    <location>
        <begin position="356"/>
        <end position="375"/>
    </location>
</feature>
<evidence type="ECO:0000256" key="2">
    <source>
        <dbReference type="ARBA" id="ARBA00022737"/>
    </source>
</evidence>
<dbReference type="HOGENOM" id="CLU_013390_0_0_1"/>
<dbReference type="AlphaFoldDB" id="A0A084ARK4"/>
<evidence type="ECO:0000256" key="1">
    <source>
        <dbReference type="ARBA" id="ARBA00022723"/>
    </source>
</evidence>
<evidence type="ECO:0000256" key="3">
    <source>
        <dbReference type="ARBA" id="ARBA00022771"/>
    </source>
</evidence>
<feature type="region of interest" description="Disordered" evidence="6">
    <location>
        <begin position="196"/>
        <end position="217"/>
    </location>
</feature>
<dbReference type="GO" id="GO:0008270">
    <property type="term" value="F:zinc ion binding"/>
    <property type="evidence" value="ECO:0007669"/>
    <property type="project" value="UniProtKB-KW"/>
</dbReference>
<evidence type="ECO:0000313" key="8">
    <source>
        <dbReference type="EMBL" id="KEY67933.1"/>
    </source>
</evidence>
<feature type="compositionally biased region" description="Basic and acidic residues" evidence="6">
    <location>
        <begin position="562"/>
        <end position="574"/>
    </location>
</feature>
<feature type="compositionally biased region" description="Low complexity" evidence="6">
    <location>
        <begin position="623"/>
        <end position="637"/>
    </location>
</feature>
<keyword evidence="4" id="KW-0862">Zinc</keyword>
<feature type="region of interest" description="Disordered" evidence="6">
    <location>
        <begin position="1"/>
        <end position="125"/>
    </location>
</feature>
<evidence type="ECO:0000259" key="7">
    <source>
        <dbReference type="PROSITE" id="PS50157"/>
    </source>
</evidence>
<feature type="domain" description="C2H2-type" evidence="7">
    <location>
        <begin position="491"/>
        <end position="518"/>
    </location>
</feature>
<dbReference type="PANTHER" id="PTHR24379:SF121">
    <property type="entry name" value="C2H2-TYPE DOMAIN-CONTAINING PROTEIN"/>
    <property type="match status" value="1"/>
</dbReference>
<evidence type="ECO:0000313" key="9">
    <source>
        <dbReference type="Proteomes" id="UP000028045"/>
    </source>
</evidence>
<dbReference type="PANTHER" id="PTHR24379">
    <property type="entry name" value="KRAB AND ZINC FINGER DOMAIN-CONTAINING"/>
    <property type="match status" value="1"/>
</dbReference>
<keyword evidence="3 5" id="KW-0863">Zinc-finger</keyword>
<dbReference type="Pfam" id="PF00096">
    <property type="entry name" value="zf-C2H2"/>
    <property type="match status" value="2"/>
</dbReference>
<feature type="region of interest" description="Disordered" evidence="6">
    <location>
        <begin position="668"/>
        <end position="715"/>
    </location>
</feature>
<keyword evidence="2" id="KW-0677">Repeat</keyword>
<feature type="region of interest" description="Disordered" evidence="6">
    <location>
        <begin position="619"/>
        <end position="655"/>
    </location>
</feature>
<dbReference type="SMART" id="SM00355">
    <property type="entry name" value="ZnF_C2H2"/>
    <property type="match status" value="2"/>
</dbReference>
<sequence length="793" mass="87809">MLSNNPTSNLHARQRQHRRQNSTPSGFEGVKMPTLPQHRQAAGGHRRGLSLDTRRRQPTTTRQDMTVSMNTNNIGLSASSQHPMLREAQQQRTKARPGHAHSHSHSHSHSFSSLAPLAPLPDSDHDAYLMSPHGTPQSQRFDTACFDPSSVPFDPYGSFNMMMQKNQQAGFAGDMSEDLFNNGSALSTPTFMNFQESPSTQGWTSEGDTTSTRRSSRRISNGIMDRVNKFETLGLEDLQRPITPPNQNAASYFPPTPTDTPHERLPQQMQVSGRFADGYDESLEETIKPCRTRPSQRTQTIFQDMRRHAEQQPVHPNPPQAGRPVDSLQLQTSDYVNMNSFDEEYIKMEGSFESQAFDSDPLNPSSELSQHSTPVTPYGAHFMNGFVDKPELHPQHSFGDSQSETPSRRASPHRRTDSVASIVSAASIASINIEETKTETGVTMEEISQYIRGPDPVDGKWVCQFDDCGKKFGRKENIKSHVQTHLNDRQYQCPTCHKCFVRQHDLKRHAKIHTGIKPYPCECGNSFARHDALTRHRQRGMCIGAFDGIVRKVVKRGRPRKNRPDMESRMDKSSRTRKKNLSISSMSSQSGYSDSSAANSPEHDYNMLDEMIDMEMTSQPQNMTSASTAPMPTMTAPAPAPAPTTRGNMAASPEESIHSYVSPEAIMERTPSHPASPAKSVASQYNTPPELSQSSSPQPAQYFDAEPNSSGLGDLSSLSAGSVGILTTASMDGTLPLGMSDHDDEMLLQFGNSSGMAALDRDPSMLMLSKFDEEFDNAVGMFSNNDDIFFGSA</sequence>
<evidence type="ECO:0000256" key="5">
    <source>
        <dbReference type="PROSITE-ProRule" id="PRU00042"/>
    </source>
</evidence>
<feature type="compositionally biased region" description="Low complexity" evidence="6">
    <location>
        <begin position="109"/>
        <end position="121"/>
    </location>
</feature>
<proteinExistence type="predicted"/>
<evidence type="ECO:0000256" key="4">
    <source>
        <dbReference type="ARBA" id="ARBA00022833"/>
    </source>
</evidence>
<dbReference type="InterPro" id="IPR013087">
    <property type="entry name" value="Znf_C2H2_type"/>
</dbReference>
<feature type="compositionally biased region" description="Low complexity" evidence="6">
    <location>
        <begin position="582"/>
        <end position="600"/>
    </location>
</feature>
<keyword evidence="1" id="KW-0479">Metal-binding</keyword>
<feature type="region of interest" description="Disordered" evidence="6">
    <location>
        <begin position="356"/>
        <end position="421"/>
    </location>
</feature>
<dbReference type="FunFam" id="3.30.160.60:FF:000504">
    <property type="entry name" value="C2H2 transcription factor swi5"/>
    <property type="match status" value="1"/>
</dbReference>
<feature type="compositionally biased region" description="Basic residues" evidence="6">
    <location>
        <begin position="93"/>
        <end position="108"/>
    </location>
</feature>
<accession>A0A084ARK4</accession>
<reference evidence="8 9" key="1">
    <citation type="journal article" date="2014" name="BMC Genomics">
        <title>Comparative genome sequencing reveals chemotype-specific gene clusters in the toxigenic black mold Stachybotrys.</title>
        <authorList>
            <person name="Semeiks J."/>
            <person name="Borek D."/>
            <person name="Otwinowski Z."/>
            <person name="Grishin N.V."/>
        </authorList>
    </citation>
    <scope>NUCLEOTIDE SEQUENCE [LARGE SCALE GENOMIC DNA]</scope>
    <source>
        <strain evidence="9">CBS 109288 / IBT 7711</strain>
    </source>
</reference>
<feature type="compositionally biased region" description="Polar residues" evidence="6">
    <location>
        <begin position="196"/>
        <end position="208"/>
    </location>
</feature>
<dbReference type="PROSITE" id="PS00028">
    <property type="entry name" value="ZINC_FINGER_C2H2_1"/>
    <property type="match status" value="2"/>
</dbReference>
<feature type="region of interest" description="Disordered" evidence="6">
    <location>
        <begin position="553"/>
        <end position="603"/>
    </location>
</feature>
<evidence type="ECO:0000256" key="6">
    <source>
        <dbReference type="SAM" id="MobiDB-lite"/>
    </source>
</evidence>
<name>A0A084ARK4_STACB</name>
<dbReference type="EMBL" id="KL648598">
    <property type="protein sequence ID" value="KEY67933.1"/>
    <property type="molecule type" value="Genomic_DNA"/>
</dbReference>
<gene>
    <name evidence="8" type="ORF">S7711_02141</name>
</gene>
<feature type="compositionally biased region" description="Polar residues" evidence="6">
    <location>
        <begin position="1"/>
        <end position="11"/>
    </location>
</feature>
<feature type="compositionally biased region" description="Polar residues" evidence="6">
    <location>
        <begin position="64"/>
        <end position="92"/>
    </location>
</feature>
<dbReference type="InterPro" id="IPR036236">
    <property type="entry name" value="Znf_C2H2_sf"/>
</dbReference>
<dbReference type="PROSITE" id="PS50157">
    <property type="entry name" value="ZINC_FINGER_C2H2_2"/>
    <property type="match status" value="2"/>
</dbReference>
<organism evidence="8 9">
    <name type="scientific">Stachybotrys chartarum (strain CBS 109288 / IBT 7711)</name>
    <name type="common">Toxic black mold</name>
    <name type="synonym">Stilbospora chartarum</name>
    <dbReference type="NCBI Taxonomy" id="1280523"/>
    <lineage>
        <taxon>Eukaryota</taxon>
        <taxon>Fungi</taxon>
        <taxon>Dikarya</taxon>
        <taxon>Ascomycota</taxon>
        <taxon>Pezizomycotina</taxon>
        <taxon>Sordariomycetes</taxon>
        <taxon>Hypocreomycetidae</taxon>
        <taxon>Hypocreales</taxon>
        <taxon>Stachybotryaceae</taxon>
        <taxon>Stachybotrys</taxon>
    </lineage>
</organism>